<evidence type="ECO:0000313" key="4">
    <source>
        <dbReference type="Proteomes" id="UP001162881"/>
    </source>
</evidence>
<dbReference type="RefSeq" id="WP_244020744.1">
    <property type="nucleotide sequence ID" value="NZ_JALHLF010000037.1"/>
</dbReference>
<reference evidence="3" key="1">
    <citation type="submission" date="2022-03" db="EMBL/GenBank/DDBJ databases">
        <title>Identification of a novel bacterium isolated from mangrove sediments.</title>
        <authorList>
            <person name="Pan X."/>
        </authorList>
    </citation>
    <scope>NUCLEOTIDE SEQUENCE</scope>
    <source>
        <strain evidence="3">B1949</strain>
    </source>
</reference>
<keyword evidence="4" id="KW-1185">Reference proteome</keyword>
<comment type="caution">
    <text evidence="3">The sequence shown here is derived from an EMBL/GenBank/DDBJ whole genome shotgun (WGS) entry which is preliminary data.</text>
</comment>
<dbReference type="Gene3D" id="3.30.450.20">
    <property type="entry name" value="PAS domain"/>
    <property type="match status" value="3"/>
</dbReference>
<dbReference type="InterPro" id="IPR035965">
    <property type="entry name" value="PAS-like_dom_sf"/>
</dbReference>
<dbReference type="PANTHER" id="PTHR24422:SF10">
    <property type="entry name" value="CHEMOTAXIS PROTEIN METHYLTRANSFERASE 2"/>
    <property type="match status" value="1"/>
</dbReference>
<dbReference type="Proteomes" id="UP001162881">
    <property type="component" value="Unassembled WGS sequence"/>
</dbReference>
<dbReference type="SUPFAM" id="SSF55785">
    <property type="entry name" value="PYP-like sensor domain (PAS domain)"/>
    <property type="match status" value="3"/>
</dbReference>
<evidence type="ECO:0000259" key="1">
    <source>
        <dbReference type="PROSITE" id="PS50112"/>
    </source>
</evidence>
<organism evidence="3 4">
    <name type="scientific">Novosphingobium organovorum</name>
    <dbReference type="NCBI Taxonomy" id="2930092"/>
    <lineage>
        <taxon>Bacteria</taxon>
        <taxon>Pseudomonadati</taxon>
        <taxon>Pseudomonadota</taxon>
        <taxon>Alphaproteobacteria</taxon>
        <taxon>Sphingomonadales</taxon>
        <taxon>Sphingomonadaceae</taxon>
        <taxon>Novosphingobium</taxon>
    </lineage>
</organism>
<dbReference type="InterPro" id="IPR000014">
    <property type="entry name" value="PAS"/>
</dbReference>
<feature type="domain" description="PAC" evidence="2">
    <location>
        <begin position="91"/>
        <end position="145"/>
    </location>
</feature>
<proteinExistence type="predicted"/>
<dbReference type="PROSITE" id="PS50112">
    <property type="entry name" value="PAS"/>
    <property type="match status" value="1"/>
</dbReference>
<dbReference type="InterPro" id="IPR050903">
    <property type="entry name" value="Bact_Chemotaxis_MeTrfase"/>
</dbReference>
<protein>
    <submittedName>
        <fullName evidence="3">PAS domain S-box protein</fullName>
    </submittedName>
</protein>
<feature type="domain" description="PAC" evidence="2">
    <location>
        <begin position="218"/>
        <end position="270"/>
    </location>
</feature>
<dbReference type="CDD" id="cd00130">
    <property type="entry name" value="PAS"/>
    <property type="match status" value="2"/>
</dbReference>
<dbReference type="InterPro" id="IPR001610">
    <property type="entry name" value="PAC"/>
</dbReference>
<evidence type="ECO:0000259" key="2">
    <source>
        <dbReference type="PROSITE" id="PS50113"/>
    </source>
</evidence>
<dbReference type="NCBIfam" id="TIGR00229">
    <property type="entry name" value="sensory_box"/>
    <property type="match status" value="2"/>
</dbReference>
<dbReference type="InterPro" id="IPR013656">
    <property type="entry name" value="PAS_4"/>
</dbReference>
<accession>A0ABT0BDT7</accession>
<sequence length="401" mass="44045">MTAGEGRVGDMADALEGDWSIASRLAAINSSFCLLEMAPDGSILHANRNFLQLMGYTLRQLKGQSHRGLCFEDYAQSGEYAEFWSRLRSGRFVDQVHRRRKADGSVVWFQAVYVPVLSPQGEVRRILKVAIDVTLAQALKAESESKLKALAQTNGIAEFALDGTVLAVNETFLRLFGYAGDEADAVIGRHHTLFCAPDYAASAEYARFWEILRSGRHHSGIYRRVSREGESLWISASYNPICDSDGQVERILKFAQDITSTFEDNLQHVQQIDALSSVQPVVTFDVDGVIRDASARFLAVAGVRTRQILGRRIEQVFALDRLIAARGAHWWGALVEGEGLTGKLALRAPPGEREGPVLTASFHPIRNADGRTVSVVMVGQAGPVADAVRHEAPDEARVQIG</sequence>
<gene>
    <name evidence="3" type="ORF">MTR62_10950</name>
</gene>
<feature type="domain" description="PAS" evidence="1">
    <location>
        <begin position="143"/>
        <end position="182"/>
    </location>
</feature>
<dbReference type="Pfam" id="PF08448">
    <property type="entry name" value="PAS_4"/>
    <property type="match status" value="1"/>
</dbReference>
<dbReference type="InterPro" id="IPR000700">
    <property type="entry name" value="PAS-assoc_C"/>
</dbReference>
<dbReference type="EMBL" id="JALHLF010000037">
    <property type="protein sequence ID" value="MCJ2183206.1"/>
    <property type="molecule type" value="Genomic_DNA"/>
</dbReference>
<dbReference type="SMART" id="SM00086">
    <property type="entry name" value="PAC"/>
    <property type="match status" value="2"/>
</dbReference>
<dbReference type="Pfam" id="PF08447">
    <property type="entry name" value="PAS_3"/>
    <property type="match status" value="2"/>
</dbReference>
<dbReference type="PROSITE" id="PS50113">
    <property type="entry name" value="PAC"/>
    <property type="match status" value="2"/>
</dbReference>
<dbReference type="PANTHER" id="PTHR24422">
    <property type="entry name" value="CHEMOTAXIS PROTEIN METHYLTRANSFERASE"/>
    <property type="match status" value="1"/>
</dbReference>
<dbReference type="InterPro" id="IPR013655">
    <property type="entry name" value="PAS_fold_3"/>
</dbReference>
<name>A0ABT0BDT7_9SPHN</name>
<evidence type="ECO:0000313" key="3">
    <source>
        <dbReference type="EMBL" id="MCJ2183206.1"/>
    </source>
</evidence>